<comment type="similarity">
    <text evidence="2 4">Belongs to the pyridoxal phosphate-binding protein YggS/PROSC family.</text>
</comment>
<proteinExistence type="inferred from homology"/>
<dbReference type="PANTHER" id="PTHR10146:SF14">
    <property type="entry name" value="PYRIDOXAL PHOSPHATE HOMEOSTASIS PROTEIN"/>
    <property type="match status" value="1"/>
</dbReference>
<sequence length="228" mass="26074">MMSMIAENLKRIKADLPAQVQLVAVSKTKPNAAILEAYEAGQRVFGENKIQEMTDKYDALPQDIEWHMIGHVQRNKVKYMAPFVALIHAVDSLRLLTEIDKQAERNNRVIPCLLQLFIADEETKFGLSEDELFELLDSEAFKALHHIKIQGLMGMATFTENQDQIRQEFSTLHHIFEKVQTYNHLPNVECKTLSMGMSNDYPIAIDCGSTMIRIGSTIFGERNYELNK</sequence>
<evidence type="ECO:0000256" key="1">
    <source>
        <dbReference type="ARBA" id="ARBA00022898"/>
    </source>
</evidence>
<accession>A0A378RIF9</accession>
<comment type="cofactor">
    <cofactor evidence="3">
        <name>pyridoxal 5'-phosphate</name>
        <dbReference type="ChEBI" id="CHEBI:597326"/>
    </cofactor>
</comment>
<dbReference type="CDD" id="cd00635">
    <property type="entry name" value="PLPDE_III_YBL036c_like"/>
    <property type="match status" value="1"/>
</dbReference>
<dbReference type="Gene3D" id="3.20.20.10">
    <property type="entry name" value="Alanine racemase"/>
    <property type="match status" value="1"/>
</dbReference>
<dbReference type="PIRSF" id="PIRSF004848">
    <property type="entry name" value="YBL036c_PLPDEIII"/>
    <property type="match status" value="1"/>
</dbReference>
<dbReference type="InterPro" id="IPR011078">
    <property type="entry name" value="PyrdxlP_homeostasis"/>
</dbReference>
<dbReference type="SUPFAM" id="SSF51419">
    <property type="entry name" value="PLP-binding barrel"/>
    <property type="match status" value="1"/>
</dbReference>
<evidence type="ECO:0000256" key="4">
    <source>
        <dbReference type="RuleBase" id="RU004514"/>
    </source>
</evidence>
<dbReference type="NCBIfam" id="TIGR00044">
    <property type="entry name" value="YggS family pyridoxal phosphate-dependent enzyme"/>
    <property type="match status" value="1"/>
</dbReference>
<protein>
    <recommendedName>
        <fullName evidence="2">Pyridoxal phosphate homeostasis protein</fullName>
        <shortName evidence="2">PLP homeostasis protein</shortName>
    </recommendedName>
</protein>
<comment type="function">
    <text evidence="2">Pyridoxal 5'-phosphate (PLP)-binding protein, which is involved in PLP homeostasis.</text>
</comment>
<dbReference type="InterPro" id="IPR001608">
    <property type="entry name" value="Ala_racemase_N"/>
</dbReference>
<dbReference type="GO" id="GO:0030170">
    <property type="term" value="F:pyridoxal phosphate binding"/>
    <property type="evidence" value="ECO:0007669"/>
    <property type="project" value="UniProtKB-UniRule"/>
</dbReference>
<gene>
    <name evidence="6" type="ORF">NCTC11179_00268</name>
</gene>
<evidence type="ECO:0000259" key="5">
    <source>
        <dbReference type="Pfam" id="PF01168"/>
    </source>
</evidence>
<dbReference type="EMBL" id="UGQL01000001">
    <property type="protein sequence ID" value="STZ26745.1"/>
    <property type="molecule type" value="Genomic_DNA"/>
</dbReference>
<organism evidence="6 7">
    <name type="scientific">Myroides odoratus</name>
    <name type="common">Flavobacterium odoratum</name>
    <dbReference type="NCBI Taxonomy" id="256"/>
    <lineage>
        <taxon>Bacteria</taxon>
        <taxon>Pseudomonadati</taxon>
        <taxon>Bacteroidota</taxon>
        <taxon>Flavobacteriia</taxon>
        <taxon>Flavobacteriales</taxon>
        <taxon>Flavobacteriaceae</taxon>
        <taxon>Myroides</taxon>
    </lineage>
</organism>
<evidence type="ECO:0000256" key="2">
    <source>
        <dbReference type="HAMAP-Rule" id="MF_02087"/>
    </source>
</evidence>
<feature type="modified residue" description="N6-(pyridoxal phosphate)lysine" evidence="2 3">
    <location>
        <position position="27"/>
    </location>
</feature>
<dbReference type="AlphaFoldDB" id="A0A378RIF9"/>
<name>A0A378RIF9_MYROD</name>
<dbReference type="FunFam" id="3.20.20.10:FF:000024">
    <property type="entry name" value="Pyridoxal phosphate homeostasis protein"/>
    <property type="match status" value="1"/>
</dbReference>
<evidence type="ECO:0000313" key="6">
    <source>
        <dbReference type="EMBL" id="STZ26745.1"/>
    </source>
</evidence>
<dbReference type="HAMAP" id="MF_02087">
    <property type="entry name" value="PLP_homeostasis"/>
    <property type="match status" value="1"/>
</dbReference>
<reference evidence="6 7" key="1">
    <citation type="submission" date="2018-06" db="EMBL/GenBank/DDBJ databases">
        <authorList>
            <consortium name="Pathogen Informatics"/>
            <person name="Doyle S."/>
        </authorList>
    </citation>
    <scope>NUCLEOTIDE SEQUENCE [LARGE SCALE GENOMIC DNA]</scope>
    <source>
        <strain evidence="6 7">NCTC11179</strain>
    </source>
</reference>
<dbReference type="Proteomes" id="UP000255024">
    <property type="component" value="Unassembled WGS sequence"/>
</dbReference>
<keyword evidence="7" id="KW-1185">Reference proteome</keyword>
<dbReference type="PANTHER" id="PTHR10146">
    <property type="entry name" value="PROLINE SYNTHETASE CO-TRANSCRIBED BACTERIAL HOMOLOG PROTEIN"/>
    <property type="match status" value="1"/>
</dbReference>
<feature type="domain" description="Alanine racemase N-terminal" evidence="5">
    <location>
        <begin position="5"/>
        <end position="222"/>
    </location>
</feature>
<evidence type="ECO:0000256" key="3">
    <source>
        <dbReference type="PIRSR" id="PIRSR004848-1"/>
    </source>
</evidence>
<keyword evidence="1 2" id="KW-0663">Pyridoxal phosphate</keyword>
<evidence type="ECO:0000313" key="7">
    <source>
        <dbReference type="Proteomes" id="UP000255024"/>
    </source>
</evidence>
<dbReference type="Pfam" id="PF01168">
    <property type="entry name" value="Ala_racemase_N"/>
    <property type="match status" value="1"/>
</dbReference>
<dbReference type="InterPro" id="IPR029066">
    <property type="entry name" value="PLP-binding_barrel"/>
</dbReference>